<reference evidence="5 6" key="1">
    <citation type="submission" date="2018-04" db="EMBL/GenBank/DDBJ databases">
        <title>Complete genome sequence of Hydrogenophilus thermoluteolus TH-1.</title>
        <authorList>
            <person name="Arai H."/>
        </authorList>
    </citation>
    <scope>NUCLEOTIDE SEQUENCE [LARGE SCALE GENOMIC DNA]</scope>
    <source>
        <strain evidence="5 6">TH-1</strain>
    </source>
</reference>
<dbReference type="PANTHER" id="PTHR31262">
    <property type="entry name" value="RIBULOSE BISPHOSPHATE CARBOXYLASE SMALL CHAIN 1, CHLOROPLASTIC"/>
    <property type="match status" value="1"/>
</dbReference>
<dbReference type="CDD" id="cd03527">
    <property type="entry name" value="RuBisCO_small"/>
    <property type="match status" value="1"/>
</dbReference>
<evidence type="ECO:0000313" key="5">
    <source>
        <dbReference type="EMBL" id="BBD77106.1"/>
    </source>
</evidence>
<comment type="similarity">
    <text evidence="3">Belongs to the RuBisCO small chain family.</text>
</comment>
<dbReference type="HAMAP" id="MF_00859">
    <property type="entry name" value="RuBisCO_S_bact"/>
    <property type="match status" value="1"/>
</dbReference>
<dbReference type="Pfam" id="PF00101">
    <property type="entry name" value="RuBisCO_small"/>
    <property type="match status" value="1"/>
</dbReference>
<keyword evidence="1 3" id="KW-0113">Calvin cycle</keyword>
<dbReference type="SMART" id="SM00961">
    <property type="entry name" value="RuBisCO_small"/>
    <property type="match status" value="1"/>
</dbReference>
<dbReference type="GO" id="GO:0016984">
    <property type="term" value="F:ribulose-bisphosphate carboxylase activity"/>
    <property type="evidence" value="ECO:0007669"/>
    <property type="project" value="UniProtKB-UniRule"/>
</dbReference>
<feature type="domain" description="Ribulose bisphosphate carboxylase small subunit" evidence="4">
    <location>
        <begin position="25"/>
        <end position="122"/>
    </location>
</feature>
<comment type="miscellaneous">
    <text evidence="3">The basic functional RuBisCO is composed of a large chain homodimer in a 'head-to-tail' conformation. In form I RuBisCO this homodimer is arranged in a barrel-like tetramer with the small subunits forming a tetrameric 'cap' on each end of the 'barrel'.</text>
</comment>
<dbReference type="Proteomes" id="UP000262004">
    <property type="component" value="Chromosome"/>
</dbReference>
<dbReference type="EMBL" id="AP018558">
    <property type="protein sequence ID" value="BBD77106.1"/>
    <property type="molecule type" value="Genomic_DNA"/>
</dbReference>
<dbReference type="InterPro" id="IPR024681">
    <property type="entry name" value="RuBisCO_ssu"/>
</dbReference>
<dbReference type="SUPFAM" id="SSF55239">
    <property type="entry name" value="RuBisCO, small subunit"/>
    <property type="match status" value="1"/>
</dbReference>
<dbReference type="AlphaFoldDB" id="A0A2Z6DX93"/>
<comment type="function">
    <text evidence="3">RuBisCO catalyzes two reactions: the carboxylation of D-ribulose 1,5-bisphosphate, the primary event in carbon dioxide fixation, as well as the oxidative fragmentation of the pentose substrate. Both reactions occur simultaneously and in competition at the same active site. Although the small subunit is not catalytic it is essential for maximal activity.</text>
</comment>
<protein>
    <recommendedName>
        <fullName evidence="3">Ribulose bisphosphate carboxylase small subunit</fullName>
        <shortName evidence="3">RuBisCO small subunit</shortName>
    </recommendedName>
</protein>
<dbReference type="InterPro" id="IPR000894">
    <property type="entry name" value="RuBisCO_ssu_dom"/>
</dbReference>
<dbReference type="Gene3D" id="3.30.190.10">
    <property type="entry name" value="Ribulose bisphosphate carboxylase, small subunit"/>
    <property type="match status" value="1"/>
</dbReference>
<proteinExistence type="inferred from homology"/>
<evidence type="ECO:0000256" key="2">
    <source>
        <dbReference type="ARBA" id="ARBA00023300"/>
    </source>
</evidence>
<evidence type="ECO:0000313" key="6">
    <source>
        <dbReference type="Proteomes" id="UP000262004"/>
    </source>
</evidence>
<dbReference type="SMR" id="A0A2Z6DX93"/>
<keyword evidence="2 3" id="KW-0120">Carbon dioxide fixation</keyword>
<evidence type="ECO:0000259" key="4">
    <source>
        <dbReference type="SMART" id="SM00961"/>
    </source>
</evidence>
<dbReference type="InterPro" id="IPR036385">
    <property type="entry name" value="RuBisCO_ssu_sf"/>
</dbReference>
<evidence type="ECO:0000256" key="1">
    <source>
        <dbReference type="ARBA" id="ARBA00022567"/>
    </source>
</evidence>
<dbReference type="GO" id="GO:0019253">
    <property type="term" value="P:reductive pentose-phosphate cycle"/>
    <property type="evidence" value="ECO:0007669"/>
    <property type="project" value="UniProtKB-UniRule"/>
</dbReference>
<evidence type="ECO:0000256" key="3">
    <source>
        <dbReference type="HAMAP-Rule" id="MF_00859"/>
    </source>
</evidence>
<accession>A0A2Z6DX93</accession>
<sequence length="124" mass="14656">MSETQDMIRDVQDYPSRLNDPKSKRFETFSYLPQMSAEEIRKQIEYIVSKGWNPAIEHCEPENAILHYWYMWKLPMFGETDVDKIIAEIEACKRSNPNHLIKLIGYDNIRQTQGTAMLVYRPAQ</sequence>
<gene>
    <name evidence="3 5" type="primary">cbbS</name>
    <name evidence="5" type="ORF">HPTL_0838</name>
</gene>
<dbReference type="KEGG" id="htl:HPTL_0838"/>
<organism evidence="5 6">
    <name type="scientific">Hydrogenophilus thermoluteolus</name>
    <name type="common">Pseudomonas hydrogenothermophila</name>
    <dbReference type="NCBI Taxonomy" id="297"/>
    <lineage>
        <taxon>Bacteria</taxon>
        <taxon>Pseudomonadati</taxon>
        <taxon>Pseudomonadota</taxon>
        <taxon>Hydrogenophilia</taxon>
        <taxon>Hydrogenophilales</taxon>
        <taxon>Hydrogenophilaceae</taxon>
        <taxon>Hydrogenophilus</taxon>
    </lineage>
</organism>
<name>A0A2Z6DX93_HYDTE</name>
<comment type="subunit">
    <text evidence="3">Heterohexadecamer of 8 large and 8 small subunits.</text>
</comment>
<keyword evidence="6" id="KW-1185">Reference proteome</keyword>